<reference evidence="3" key="2">
    <citation type="submission" date="2016-03" db="EMBL/GenBank/DDBJ databases">
        <authorList>
            <person name="Ploux O."/>
        </authorList>
    </citation>
    <scope>NUCLEOTIDE SEQUENCE [LARGE SCALE GENOMIC DNA]</scope>
    <source>
        <strain evidence="3">PP9</strain>
    </source>
</reference>
<dbReference type="STRING" id="241244.ATY39_03100"/>
<name>A0A143HB03_9BACL</name>
<evidence type="ECO:0000256" key="1">
    <source>
        <dbReference type="SAM" id="Phobius"/>
    </source>
</evidence>
<evidence type="ECO:0000313" key="2">
    <source>
        <dbReference type="EMBL" id="AMW98511.1"/>
    </source>
</evidence>
<keyword evidence="1" id="KW-0472">Membrane</keyword>
<keyword evidence="1" id="KW-1133">Transmembrane helix</keyword>
<sequence length="110" mass="12569">MAGSIFYNWWAALVAFTIYFFCNLQSGDTPTQILIQTFIIALVVFVASFLVRYLIAFVMYTPTEIEQEENPSDEHIEVNEDMEKADLEVNTESQAEELAKAVKTMMAQDE</sequence>
<proteinExistence type="predicted"/>
<keyword evidence="3" id="KW-1185">Reference proteome</keyword>
<dbReference type="AlphaFoldDB" id="A0A143HB03"/>
<accession>A0A143HB03</accession>
<feature type="transmembrane region" description="Helical" evidence="1">
    <location>
        <begin position="6"/>
        <end position="22"/>
    </location>
</feature>
<reference evidence="2 3" key="1">
    <citation type="journal article" date="2016" name="Genome Announc.">
        <title>Whole-Genome Sequence of Rummeliibacillus stabekisii Strain PP9 Isolated from Antarctic Soil.</title>
        <authorList>
            <person name="da Mota F.F."/>
            <person name="Vollu R.E."/>
            <person name="Jurelevicius D."/>
            <person name="Seldin L."/>
        </authorList>
    </citation>
    <scope>NUCLEOTIDE SEQUENCE [LARGE SCALE GENOMIC DNA]</scope>
    <source>
        <strain evidence="2 3">PP9</strain>
    </source>
</reference>
<dbReference type="KEGG" id="rst:ATY39_03100"/>
<feature type="transmembrane region" description="Helical" evidence="1">
    <location>
        <begin position="34"/>
        <end position="60"/>
    </location>
</feature>
<dbReference type="OrthoDB" id="2456374at2"/>
<evidence type="ECO:0000313" key="3">
    <source>
        <dbReference type="Proteomes" id="UP000076021"/>
    </source>
</evidence>
<dbReference type="EMBL" id="CP014806">
    <property type="protein sequence ID" value="AMW98511.1"/>
    <property type="molecule type" value="Genomic_DNA"/>
</dbReference>
<keyword evidence="1" id="KW-0812">Transmembrane</keyword>
<gene>
    <name evidence="2" type="ORF">ATY39_03100</name>
</gene>
<organism evidence="2 3">
    <name type="scientific">Rummeliibacillus stabekisii</name>
    <dbReference type="NCBI Taxonomy" id="241244"/>
    <lineage>
        <taxon>Bacteria</taxon>
        <taxon>Bacillati</taxon>
        <taxon>Bacillota</taxon>
        <taxon>Bacilli</taxon>
        <taxon>Bacillales</taxon>
        <taxon>Caryophanaceae</taxon>
        <taxon>Rummeliibacillus</taxon>
    </lineage>
</organism>
<protein>
    <submittedName>
        <fullName evidence="2">Uncharacterized protein</fullName>
    </submittedName>
</protein>
<dbReference type="Proteomes" id="UP000076021">
    <property type="component" value="Chromosome"/>
</dbReference>
<dbReference type="RefSeq" id="WP_066785662.1">
    <property type="nucleotide sequence ID" value="NZ_CP014806.1"/>
</dbReference>